<dbReference type="Proteomes" id="UP000789366">
    <property type="component" value="Unassembled WGS sequence"/>
</dbReference>
<evidence type="ECO:0000313" key="2">
    <source>
        <dbReference type="Proteomes" id="UP000789366"/>
    </source>
</evidence>
<keyword evidence="2" id="KW-1185">Reference proteome</keyword>
<proteinExistence type="predicted"/>
<reference evidence="1" key="1">
    <citation type="submission" date="2021-06" db="EMBL/GenBank/DDBJ databases">
        <authorList>
            <person name="Kallberg Y."/>
            <person name="Tangrot J."/>
            <person name="Rosling A."/>
        </authorList>
    </citation>
    <scope>NUCLEOTIDE SEQUENCE</scope>
    <source>
        <strain evidence="1">28 12/20/2015</strain>
    </source>
</reference>
<evidence type="ECO:0000313" key="1">
    <source>
        <dbReference type="EMBL" id="CAG8706408.1"/>
    </source>
</evidence>
<feature type="non-terminal residue" evidence="1">
    <location>
        <position position="1"/>
    </location>
</feature>
<name>A0ACA9PIY2_9GLOM</name>
<gene>
    <name evidence="1" type="ORF">SPELUC_LOCUS11553</name>
</gene>
<dbReference type="EMBL" id="CAJVPW010024840">
    <property type="protein sequence ID" value="CAG8706408.1"/>
    <property type="molecule type" value="Genomic_DNA"/>
</dbReference>
<protein>
    <submittedName>
        <fullName evidence="1">464_t:CDS:1</fullName>
    </submittedName>
</protein>
<feature type="non-terminal residue" evidence="1">
    <location>
        <position position="90"/>
    </location>
</feature>
<organism evidence="1 2">
    <name type="scientific">Cetraspora pellucida</name>
    <dbReference type="NCBI Taxonomy" id="1433469"/>
    <lineage>
        <taxon>Eukaryota</taxon>
        <taxon>Fungi</taxon>
        <taxon>Fungi incertae sedis</taxon>
        <taxon>Mucoromycota</taxon>
        <taxon>Glomeromycotina</taxon>
        <taxon>Glomeromycetes</taxon>
        <taxon>Diversisporales</taxon>
        <taxon>Gigasporaceae</taxon>
        <taxon>Cetraspora</taxon>
    </lineage>
</organism>
<accession>A0ACA9PIY2</accession>
<sequence>TTTCEDLRKTARQHTLSFISKTARWDDPQTDSKNIKTGLLVALKRLNNSPNINDKILNELKYHLNASKMTEFLFPLLGITRDPETSEYMI</sequence>
<comment type="caution">
    <text evidence="1">The sequence shown here is derived from an EMBL/GenBank/DDBJ whole genome shotgun (WGS) entry which is preliminary data.</text>
</comment>